<evidence type="ECO:0000313" key="3">
    <source>
        <dbReference type="Proteomes" id="UP000007174"/>
    </source>
</evidence>
<proteinExistence type="predicted"/>
<dbReference type="Proteomes" id="UP000007174">
    <property type="component" value="Unassembled WGS sequence"/>
</dbReference>
<feature type="region of interest" description="Disordered" evidence="1">
    <location>
        <begin position="1"/>
        <end position="27"/>
    </location>
</feature>
<dbReference type="EMBL" id="CACQ02009646">
    <property type="protein sequence ID" value="CCF47371.1"/>
    <property type="molecule type" value="Genomic_DNA"/>
</dbReference>
<accession>H1W4F8</accession>
<dbReference type="AlphaFoldDB" id="H1W4F8"/>
<name>H1W4F8_COLHI</name>
<evidence type="ECO:0000256" key="1">
    <source>
        <dbReference type="SAM" id="MobiDB-lite"/>
    </source>
</evidence>
<protein>
    <submittedName>
        <fullName evidence="2">Uncharacterized protein</fullName>
    </submittedName>
</protein>
<organism evidence="2 3">
    <name type="scientific">Colletotrichum higginsianum (strain IMI 349063)</name>
    <name type="common">Crucifer anthracnose fungus</name>
    <dbReference type="NCBI Taxonomy" id="759273"/>
    <lineage>
        <taxon>Eukaryota</taxon>
        <taxon>Fungi</taxon>
        <taxon>Dikarya</taxon>
        <taxon>Ascomycota</taxon>
        <taxon>Pezizomycotina</taxon>
        <taxon>Sordariomycetes</taxon>
        <taxon>Hypocreomycetidae</taxon>
        <taxon>Glomerellales</taxon>
        <taxon>Glomerellaceae</taxon>
        <taxon>Colletotrichum</taxon>
        <taxon>Colletotrichum destructivum species complex</taxon>
    </lineage>
</organism>
<reference evidence="3" key="1">
    <citation type="journal article" date="2012" name="Nat. Genet.">
        <title>Lifestyle transitions in plant pathogenic Colletotrichum fungi deciphered by genome and transcriptome analyses.</title>
        <authorList>
            <person name="O'Connell R.J."/>
            <person name="Thon M.R."/>
            <person name="Hacquard S."/>
            <person name="Amyotte S.G."/>
            <person name="Kleemann J."/>
            <person name="Torres M.F."/>
            <person name="Damm U."/>
            <person name="Buiate E.A."/>
            <person name="Epstein L."/>
            <person name="Alkan N."/>
            <person name="Altmueller J."/>
            <person name="Alvarado-Balderrama L."/>
            <person name="Bauser C.A."/>
            <person name="Becker C."/>
            <person name="Birren B.W."/>
            <person name="Chen Z."/>
            <person name="Choi J."/>
            <person name="Crouch J.A."/>
            <person name="Duvick J.P."/>
            <person name="Farman M.A."/>
            <person name="Gan P."/>
            <person name="Heiman D."/>
            <person name="Henrissat B."/>
            <person name="Howard R.J."/>
            <person name="Kabbage M."/>
            <person name="Koch C."/>
            <person name="Kracher B."/>
            <person name="Kubo Y."/>
            <person name="Law A.D."/>
            <person name="Lebrun M.-H."/>
            <person name="Lee Y.-H."/>
            <person name="Miyara I."/>
            <person name="Moore N."/>
            <person name="Neumann U."/>
            <person name="Nordstroem K."/>
            <person name="Panaccione D.G."/>
            <person name="Panstruga R."/>
            <person name="Place M."/>
            <person name="Proctor R.H."/>
            <person name="Prusky D."/>
            <person name="Rech G."/>
            <person name="Reinhardt R."/>
            <person name="Rollins J.A."/>
            <person name="Rounsley S."/>
            <person name="Schardl C.L."/>
            <person name="Schwartz D.C."/>
            <person name="Shenoy N."/>
            <person name="Shirasu K."/>
            <person name="Sikhakolli U.R."/>
            <person name="Stueber K."/>
            <person name="Sukno S.A."/>
            <person name="Sweigard J.A."/>
            <person name="Takano Y."/>
            <person name="Takahara H."/>
            <person name="Trail F."/>
            <person name="van der Does H.C."/>
            <person name="Voll L.M."/>
            <person name="Will I."/>
            <person name="Young S."/>
            <person name="Zeng Q."/>
            <person name="Zhang J."/>
            <person name="Zhou S."/>
            <person name="Dickman M.B."/>
            <person name="Schulze-Lefert P."/>
            <person name="Ver Loren van Themaat E."/>
            <person name="Ma L.-J."/>
            <person name="Vaillancourt L.J."/>
        </authorList>
    </citation>
    <scope>NUCLEOTIDE SEQUENCE [LARGE SCALE GENOMIC DNA]</scope>
    <source>
        <strain evidence="3">IMI 349063</strain>
    </source>
</reference>
<evidence type="ECO:0000313" key="2">
    <source>
        <dbReference type="EMBL" id="CCF47371.1"/>
    </source>
</evidence>
<gene>
    <name evidence="2" type="ORF">CH063_15786</name>
</gene>
<sequence>MVAALASEPALTGAAGKRLAEGDEPVPVPLAVQGGEETVFAARDQCDDVQLFG</sequence>
<dbReference type="HOGENOM" id="CLU_3068584_0_0_1"/>